<dbReference type="Proteomes" id="UP001324427">
    <property type="component" value="Unassembled WGS sequence"/>
</dbReference>
<organism evidence="2 3">
    <name type="scientific">Oleoguttula mirabilis</name>
    <dbReference type="NCBI Taxonomy" id="1507867"/>
    <lineage>
        <taxon>Eukaryota</taxon>
        <taxon>Fungi</taxon>
        <taxon>Dikarya</taxon>
        <taxon>Ascomycota</taxon>
        <taxon>Pezizomycotina</taxon>
        <taxon>Dothideomycetes</taxon>
        <taxon>Dothideomycetidae</taxon>
        <taxon>Mycosphaerellales</taxon>
        <taxon>Teratosphaeriaceae</taxon>
        <taxon>Oleoguttula</taxon>
    </lineage>
</organism>
<evidence type="ECO:0000313" key="2">
    <source>
        <dbReference type="EMBL" id="KAK4549460.1"/>
    </source>
</evidence>
<gene>
    <name evidence="2" type="ORF">LTR36_006457</name>
</gene>
<feature type="region of interest" description="Disordered" evidence="1">
    <location>
        <begin position="1"/>
        <end position="48"/>
    </location>
</feature>
<comment type="caution">
    <text evidence="2">The sequence shown here is derived from an EMBL/GenBank/DDBJ whole genome shotgun (WGS) entry which is preliminary data.</text>
</comment>
<name>A0AAV9JVD8_9PEZI</name>
<sequence>MSGSRATLQTGQTRRIGQAAYGGRTDGQCGTRRRAPRPVNDPGRLNKFADPYVLSENTAEGRDMLQRDEFKPAPQGSQEQVTEQQVTAFIHYLASTKLKPAEIPGHVIRQLEIQQLRQLSENLTILGSRPMGALVVQNYGELDKVANARNNTAVKMSAFGKGAIVENLFDLGIGVDDTDRFNSVHGPGIGDCRHIVLIDRVGGNMHVAAVTAFGGADNNGAGRPPVGQEDEYALLLDEMDTTTAVPPGITMVIRCSHVLLTMPTSSYVRLSKTFELPIWTSVKWSGHADIGGHKTLADAFRYGESHKLRVEGEN</sequence>
<accession>A0AAV9JVD8</accession>
<dbReference type="EMBL" id="JAVFHQ010000004">
    <property type="protein sequence ID" value="KAK4549460.1"/>
    <property type="molecule type" value="Genomic_DNA"/>
</dbReference>
<evidence type="ECO:0000313" key="3">
    <source>
        <dbReference type="Proteomes" id="UP001324427"/>
    </source>
</evidence>
<dbReference type="AlphaFoldDB" id="A0AAV9JVD8"/>
<protein>
    <submittedName>
        <fullName evidence="2">Uncharacterized protein</fullName>
    </submittedName>
</protein>
<evidence type="ECO:0000256" key="1">
    <source>
        <dbReference type="SAM" id="MobiDB-lite"/>
    </source>
</evidence>
<reference evidence="2 3" key="1">
    <citation type="submission" date="2021-11" db="EMBL/GenBank/DDBJ databases">
        <title>Black yeast isolated from Biological Soil Crust.</title>
        <authorList>
            <person name="Kurbessoian T."/>
        </authorList>
    </citation>
    <scope>NUCLEOTIDE SEQUENCE [LARGE SCALE GENOMIC DNA]</scope>
    <source>
        <strain evidence="2 3">CCFEE 5522</strain>
    </source>
</reference>
<keyword evidence="3" id="KW-1185">Reference proteome</keyword>
<proteinExistence type="predicted"/>
<feature type="compositionally biased region" description="Polar residues" evidence="1">
    <location>
        <begin position="1"/>
        <end position="15"/>
    </location>
</feature>